<keyword evidence="3" id="KW-1185">Reference proteome</keyword>
<dbReference type="Proteomes" id="UP001515480">
    <property type="component" value="Unassembled WGS sequence"/>
</dbReference>
<reference evidence="2 3" key="1">
    <citation type="journal article" date="2024" name="Science">
        <title>Giant polyketide synthase enzymes in the biosynthesis of giant marine polyether toxins.</title>
        <authorList>
            <person name="Fallon T.R."/>
            <person name="Shende V.V."/>
            <person name="Wierzbicki I.H."/>
            <person name="Pendleton A.L."/>
            <person name="Watervoot N.F."/>
            <person name="Auber R.P."/>
            <person name="Gonzalez D.J."/>
            <person name="Wisecaver J.H."/>
            <person name="Moore B.S."/>
        </authorList>
    </citation>
    <scope>NUCLEOTIDE SEQUENCE [LARGE SCALE GENOMIC DNA]</scope>
    <source>
        <strain evidence="2 3">12B1</strain>
    </source>
</reference>
<organism evidence="2 3">
    <name type="scientific">Prymnesium parvum</name>
    <name type="common">Toxic golden alga</name>
    <dbReference type="NCBI Taxonomy" id="97485"/>
    <lineage>
        <taxon>Eukaryota</taxon>
        <taxon>Haptista</taxon>
        <taxon>Haptophyta</taxon>
        <taxon>Prymnesiophyceae</taxon>
        <taxon>Prymnesiales</taxon>
        <taxon>Prymnesiaceae</taxon>
        <taxon>Prymnesium</taxon>
    </lineage>
</organism>
<gene>
    <name evidence="2" type="ORF">AB1Y20_017817</name>
</gene>
<dbReference type="EMBL" id="JBGBPQ010000006">
    <property type="protein sequence ID" value="KAL1522850.1"/>
    <property type="molecule type" value="Genomic_DNA"/>
</dbReference>
<feature type="compositionally biased region" description="Polar residues" evidence="1">
    <location>
        <begin position="112"/>
        <end position="126"/>
    </location>
</feature>
<sequence length="126" mass="14892">MAREVYKVYEDEDGLLNEFRMMFELRKQFPLHLYIIFKQCAVHLPHEANVESIFSLAGRVADPNMDSRTLQLLVRVNFNKKNYMPSVKEIRERYFRKYRKSGDLLDEKADNSSDPGENATLQVEDE</sequence>
<feature type="region of interest" description="Disordered" evidence="1">
    <location>
        <begin position="105"/>
        <end position="126"/>
    </location>
</feature>
<comment type="caution">
    <text evidence="2">The sequence shown here is derived from an EMBL/GenBank/DDBJ whole genome shotgun (WGS) entry which is preliminary data.</text>
</comment>
<dbReference type="AlphaFoldDB" id="A0AB34JPK0"/>
<protein>
    <recommendedName>
        <fullName evidence="4">HAT C-terminal dimerisation domain-containing protein</fullName>
    </recommendedName>
</protein>
<evidence type="ECO:0000256" key="1">
    <source>
        <dbReference type="SAM" id="MobiDB-lite"/>
    </source>
</evidence>
<accession>A0AB34JPK0</accession>
<proteinExistence type="predicted"/>
<evidence type="ECO:0000313" key="3">
    <source>
        <dbReference type="Proteomes" id="UP001515480"/>
    </source>
</evidence>
<evidence type="ECO:0000313" key="2">
    <source>
        <dbReference type="EMBL" id="KAL1522850.1"/>
    </source>
</evidence>
<name>A0AB34JPK0_PRYPA</name>
<evidence type="ECO:0008006" key="4">
    <source>
        <dbReference type="Google" id="ProtNLM"/>
    </source>
</evidence>